<accession>A0A0A2MBX2</accession>
<gene>
    <name evidence="2" type="ORF">Q764_06110</name>
</gene>
<feature type="transmembrane region" description="Helical" evidence="1">
    <location>
        <begin position="6"/>
        <end position="25"/>
    </location>
</feature>
<organism evidence="2 3">
    <name type="scientific">Flavobacterium suncheonense GH29-5 = DSM 17707</name>
    <dbReference type="NCBI Taxonomy" id="1121899"/>
    <lineage>
        <taxon>Bacteria</taxon>
        <taxon>Pseudomonadati</taxon>
        <taxon>Bacteroidota</taxon>
        <taxon>Flavobacteriia</taxon>
        <taxon>Flavobacteriales</taxon>
        <taxon>Flavobacteriaceae</taxon>
        <taxon>Flavobacterium</taxon>
    </lineage>
</organism>
<evidence type="ECO:0000313" key="2">
    <source>
        <dbReference type="EMBL" id="KGO89759.1"/>
    </source>
</evidence>
<dbReference type="AlphaFoldDB" id="A0A0A2MBX2"/>
<keyword evidence="1" id="KW-0472">Membrane</keyword>
<dbReference type="RefSeq" id="WP_026980298.1">
    <property type="nucleotide sequence ID" value="NZ_AUCZ01000008.1"/>
</dbReference>
<keyword evidence="3" id="KW-1185">Reference proteome</keyword>
<comment type="caution">
    <text evidence="2">The sequence shown here is derived from an EMBL/GenBank/DDBJ whole genome shotgun (WGS) entry which is preliminary data.</text>
</comment>
<dbReference type="Proteomes" id="UP000030121">
    <property type="component" value="Unassembled WGS sequence"/>
</dbReference>
<dbReference type="EMBL" id="JRLW01000005">
    <property type="protein sequence ID" value="KGO89759.1"/>
    <property type="molecule type" value="Genomic_DNA"/>
</dbReference>
<proteinExistence type="predicted"/>
<dbReference type="STRING" id="1121899.GCA_000430025_01857"/>
<evidence type="ECO:0000313" key="3">
    <source>
        <dbReference type="Proteomes" id="UP000030121"/>
    </source>
</evidence>
<sequence length="73" mass="8009">MEKFVIVLIICIAFGGFVGLLLKFLSSDFLEDGECQHHNTFTSVKKVTATCETTTTECMDCGKVLSGPKTDCR</sequence>
<keyword evidence="1" id="KW-0812">Transmembrane</keyword>
<reference evidence="2 3" key="1">
    <citation type="submission" date="2013-09" db="EMBL/GenBank/DDBJ databases">
        <authorList>
            <person name="Zeng Z."/>
            <person name="Chen C."/>
        </authorList>
    </citation>
    <scope>NUCLEOTIDE SEQUENCE [LARGE SCALE GENOMIC DNA]</scope>
    <source>
        <strain evidence="2 3">GH29-5</strain>
    </source>
</reference>
<evidence type="ECO:0000256" key="1">
    <source>
        <dbReference type="SAM" id="Phobius"/>
    </source>
</evidence>
<protein>
    <submittedName>
        <fullName evidence="2">Uncharacterized protein</fullName>
    </submittedName>
</protein>
<name>A0A0A2MBX2_9FLAO</name>
<keyword evidence="1" id="KW-1133">Transmembrane helix</keyword>